<dbReference type="AlphaFoldDB" id="A0A1C0A823"/>
<keyword evidence="1" id="KW-0472">Membrane</keyword>
<protein>
    <submittedName>
        <fullName evidence="2">Uncharacterized protein</fullName>
    </submittedName>
</protein>
<reference evidence="3" key="1">
    <citation type="submission" date="2016-07" db="EMBL/GenBank/DDBJ databases">
        <authorList>
            <person name="Florea S."/>
            <person name="Webb J.S."/>
            <person name="Jaromczyk J."/>
            <person name="Schardl C.L."/>
        </authorList>
    </citation>
    <scope>NUCLEOTIDE SEQUENCE [LARGE SCALE GENOMIC DNA]</scope>
    <source>
        <strain evidence="3">Z6</strain>
    </source>
</reference>
<feature type="transmembrane region" description="Helical" evidence="1">
    <location>
        <begin position="110"/>
        <end position="132"/>
    </location>
</feature>
<keyword evidence="3" id="KW-1185">Reference proteome</keyword>
<feature type="transmembrane region" description="Helical" evidence="1">
    <location>
        <begin position="43"/>
        <end position="64"/>
    </location>
</feature>
<evidence type="ECO:0000256" key="1">
    <source>
        <dbReference type="SAM" id="Phobius"/>
    </source>
</evidence>
<keyword evidence="1" id="KW-1133">Transmembrane helix</keyword>
<accession>A0A1C0A823</accession>
<sequence>MIELKKVDAFSAAKVYLLTILPLLLFGFLLNLAVMLVEGGINLAEILMTIGQIIFAFIGTFISAKIYNFIADRFGGLKAEVISLDSKLSRGRKTRMIEVKRLDIKSIIKVYGIIAAAISLIFGLFTLLAGLLANDVALVGLGVVSPIIYIVFGVIFSAIVGWLYNFIAVKFGGVKVELEGKIEEDSIV</sequence>
<name>A0A1C0A823_9FIRM</name>
<proteinExistence type="predicted"/>
<dbReference type="RefSeq" id="WP_068718125.1">
    <property type="nucleotide sequence ID" value="NZ_LWDV01000009.1"/>
</dbReference>
<gene>
    <name evidence="2" type="ORF">U472_10205</name>
</gene>
<organism evidence="2 3">
    <name type="scientific">Orenia metallireducens</name>
    <dbReference type="NCBI Taxonomy" id="1413210"/>
    <lineage>
        <taxon>Bacteria</taxon>
        <taxon>Bacillati</taxon>
        <taxon>Bacillota</taxon>
        <taxon>Clostridia</taxon>
        <taxon>Halanaerobiales</taxon>
        <taxon>Halobacteroidaceae</taxon>
        <taxon>Orenia</taxon>
    </lineage>
</organism>
<dbReference type="OrthoDB" id="965189at2"/>
<comment type="caution">
    <text evidence="2">The sequence shown here is derived from an EMBL/GenBank/DDBJ whole genome shotgun (WGS) entry which is preliminary data.</text>
</comment>
<evidence type="ECO:0000313" key="3">
    <source>
        <dbReference type="Proteomes" id="UP000093514"/>
    </source>
</evidence>
<feature type="transmembrane region" description="Helical" evidence="1">
    <location>
        <begin position="15"/>
        <end position="37"/>
    </location>
</feature>
<dbReference type="EMBL" id="LWDV01000009">
    <property type="protein sequence ID" value="OCL26368.1"/>
    <property type="molecule type" value="Genomic_DNA"/>
</dbReference>
<evidence type="ECO:0000313" key="2">
    <source>
        <dbReference type="EMBL" id="OCL26368.1"/>
    </source>
</evidence>
<reference evidence="2 3" key="2">
    <citation type="submission" date="2016-08" db="EMBL/GenBank/DDBJ databases">
        <title>Orenia metallireducens sp. nov. strain Z6, a Novel Metal-reducing Firmicute from the Deep Subsurface.</title>
        <authorList>
            <person name="Maxim B.I."/>
            <person name="Kenneth K."/>
            <person name="Flynn T.M."/>
            <person name="Oloughlin E.J."/>
            <person name="Locke R.A."/>
            <person name="Weber J.R."/>
            <person name="Egan S.M."/>
            <person name="Mackie R.I."/>
            <person name="Cann I.K."/>
        </authorList>
    </citation>
    <scope>NUCLEOTIDE SEQUENCE [LARGE SCALE GENOMIC DNA]</scope>
    <source>
        <strain evidence="2 3">Z6</strain>
    </source>
</reference>
<dbReference type="Proteomes" id="UP000093514">
    <property type="component" value="Unassembled WGS sequence"/>
</dbReference>
<keyword evidence="1" id="KW-0812">Transmembrane</keyword>
<feature type="transmembrane region" description="Helical" evidence="1">
    <location>
        <begin position="138"/>
        <end position="164"/>
    </location>
</feature>